<dbReference type="PANTHER" id="PTHR33077">
    <property type="entry name" value="PROTEIN TIFY 4A-RELATED-RELATED"/>
    <property type="match status" value="1"/>
</dbReference>
<dbReference type="GO" id="GO:0005634">
    <property type="term" value="C:nucleus"/>
    <property type="evidence" value="ECO:0007669"/>
    <property type="project" value="UniProtKB-SubCell"/>
</dbReference>
<evidence type="ECO:0000256" key="5">
    <source>
        <dbReference type="SAM" id="MobiDB-lite"/>
    </source>
</evidence>
<keyword evidence="3" id="KW-0832">Ubl conjugation</keyword>
<organism evidence="7 8">
    <name type="scientific">Urochloa decumbens</name>
    <dbReference type="NCBI Taxonomy" id="240449"/>
    <lineage>
        <taxon>Eukaryota</taxon>
        <taxon>Viridiplantae</taxon>
        <taxon>Streptophyta</taxon>
        <taxon>Embryophyta</taxon>
        <taxon>Tracheophyta</taxon>
        <taxon>Spermatophyta</taxon>
        <taxon>Magnoliopsida</taxon>
        <taxon>Liliopsida</taxon>
        <taxon>Poales</taxon>
        <taxon>Poaceae</taxon>
        <taxon>PACMAD clade</taxon>
        <taxon>Panicoideae</taxon>
        <taxon>Panicodae</taxon>
        <taxon>Paniceae</taxon>
        <taxon>Melinidinae</taxon>
        <taxon>Urochloa</taxon>
    </lineage>
</organism>
<dbReference type="InterPro" id="IPR018467">
    <property type="entry name" value="CCT_CS"/>
</dbReference>
<dbReference type="PANTHER" id="PTHR33077:SF140">
    <property type="entry name" value="PROTEIN TIFY 10B"/>
    <property type="match status" value="1"/>
</dbReference>
<sequence>MAASARTGERATSFAVACSLLSRFVRQNGAAAAELGLGIKGEAEPQRAPATMSLLPVAEAEEAERRKETMELFPQSAGFGVQDAARETEKKEKSQQLTIFYGGKVLVFNDFPADKAKDLMQLASKSSPLVQNAGLPQPSAPATVTDNTKVHKVMPAPVSSLPVAQAADAQKPARTNASDMPIARKASLHRFLEKRKDRLNAKTPYQTSLADATPVKKELESQPWLGLGPNAVKSNLS</sequence>
<keyword evidence="2 4" id="KW-1184">Jasmonic acid signaling pathway</keyword>
<dbReference type="InterPro" id="IPR040390">
    <property type="entry name" value="TIFY/JAZ"/>
</dbReference>
<dbReference type="EMBL" id="OZ075117">
    <property type="protein sequence ID" value="CAL5084047.1"/>
    <property type="molecule type" value="Genomic_DNA"/>
</dbReference>
<evidence type="ECO:0000256" key="4">
    <source>
        <dbReference type="RuleBase" id="RU369065"/>
    </source>
</evidence>
<evidence type="ECO:0000256" key="1">
    <source>
        <dbReference type="ARBA" id="ARBA00008614"/>
    </source>
</evidence>
<comment type="similarity">
    <text evidence="1 4">Belongs to the TIFY/JAZ family.</text>
</comment>
<dbReference type="GO" id="GO:0031347">
    <property type="term" value="P:regulation of defense response"/>
    <property type="evidence" value="ECO:0007669"/>
    <property type="project" value="UniProtKB-UniRule"/>
</dbReference>
<comment type="function">
    <text evidence="4">Repressor of jasmonate responses.</text>
</comment>
<dbReference type="GO" id="GO:0009611">
    <property type="term" value="P:response to wounding"/>
    <property type="evidence" value="ECO:0007669"/>
    <property type="project" value="UniProtKB-UniRule"/>
</dbReference>
<dbReference type="Pfam" id="PF09425">
    <property type="entry name" value="Jas_motif"/>
    <property type="match status" value="1"/>
</dbReference>
<accession>A0ABC9FXL2</accession>
<dbReference type="AlphaFoldDB" id="A0ABC9FXL2"/>
<comment type="domain">
    <text evidence="4">The jas domain is required for interaction with COI1.</text>
</comment>
<dbReference type="Pfam" id="PF06200">
    <property type="entry name" value="tify"/>
    <property type="match status" value="1"/>
</dbReference>
<dbReference type="GO" id="GO:2000022">
    <property type="term" value="P:regulation of jasmonic acid mediated signaling pathway"/>
    <property type="evidence" value="ECO:0007669"/>
    <property type="project" value="UniProtKB-UniRule"/>
</dbReference>
<evidence type="ECO:0000259" key="6">
    <source>
        <dbReference type="PROSITE" id="PS51320"/>
    </source>
</evidence>
<dbReference type="Proteomes" id="UP001497457">
    <property type="component" value="Chromosome 7b"/>
</dbReference>
<proteinExistence type="inferred from homology"/>
<reference evidence="7 8" key="2">
    <citation type="submission" date="2024-10" db="EMBL/GenBank/DDBJ databases">
        <authorList>
            <person name="Ryan C."/>
        </authorList>
    </citation>
    <scope>NUCLEOTIDE SEQUENCE [LARGE SCALE GENOMIC DNA]</scope>
</reference>
<evidence type="ECO:0000256" key="3">
    <source>
        <dbReference type="ARBA" id="ARBA00022843"/>
    </source>
</evidence>
<evidence type="ECO:0000256" key="2">
    <source>
        <dbReference type="ARBA" id="ARBA00022819"/>
    </source>
</evidence>
<gene>
    <name evidence="7" type="ORF">URODEC1_LOCUS110307</name>
</gene>
<comment type="subcellular location">
    <subcellularLocation>
        <location evidence="4">Nucleus</location>
    </subcellularLocation>
</comment>
<evidence type="ECO:0000313" key="8">
    <source>
        <dbReference type="Proteomes" id="UP001497457"/>
    </source>
</evidence>
<dbReference type="SMART" id="SM00979">
    <property type="entry name" value="TIFY"/>
    <property type="match status" value="1"/>
</dbReference>
<protein>
    <recommendedName>
        <fullName evidence="4">Protein TIFY</fullName>
    </recommendedName>
    <alternativeName>
        <fullName evidence="4">Jasmonate ZIM domain-containing protein</fullName>
    </alternativeName>
</protein>
<name>A0ABC9FXL2_9POAL</name>
<reference evidence="8" key="1">
    <citation type="submission" date="2024-06" db="EMBL/GenBank/DDBJ databases">
        <authorList>
            <person name="Ryan C."/>
        </authorList>
    </citation>
    <scope>NUCLEOTIDE SEQUENCE [LARGE SCALE GENOMIC DNA]</scope>
</reference>
<feature type="domain" description="Tify" evidence="6">
    <location>
        <begin position="90"/>
        <end position="125"/>
    </location>
</feature>
<evidence type="ECO:0000313" key="7">
    <source>
        <dbReference type="EMBL" id="CAL5084047.1"/>
    </source>
</evidence>
<keyword evidence="8" id="KW-1185">Reference proteome</keyword>
<dbReference type="PROSITE" id="PS51320">
    <property type="entry name" value="TIFY"/>
    <property type="match status" value="1"/>
</dbReference>
<feature type="region of interest" description="Disordered" evidence="5">
    <location>
        <begin position="196"/>
        <end position="237"/>
    </location>
</feature>
<dbReference type="InterPro" id="IPR010399">
    <property type="entry name" value="Tify_dom"/>
</dbReference>
<keyword evidence="4" id="KW-0539">Nucleus</keyword>